<dbReference type="GO" id="GO:0000030">
    <property type="term" value="F:mannosyltransferase activity"/>
    <property type="evidence" value="ECO:0007669"/>
    <property type="project" value="TreeGrafter"/>
</dbReference>
<keyword evidence="1" id="KW-0808">Transferase</keyword>
<reference evidence="2 3" key="1">
    <citation type="submission" date="2014-03" db="EMBL/GenBank/DDBJ databases">
        <title>Genome of Paenirhodobacter enshiensis DW2-9.</title>
        <authorList>
            <person name="Wang D."/>
            <person name="Wang G."/>
        </authorList>
    </citation>
    <scope>NUCLEOTIDE SEQUENCE [LARGE SCALE GENOMIC DNA]</scope>
    <source>
        <strain evidence="2 3">DW2-9</strain>
    </source>
</reference>
<dbReference type="EMBL" id="JFZB01000012">
    <property type="protein sequence ID" value="KFI26807.1"/>
    <property type="molecule type" value="Genomic_DNA"/>
</dbReference>
<dbReference type="PANTHER" id="PTHR32385">
    <property type="entry name" value="MANNOSYL PHOSPHORYLINOSITOL CERAMIDE SYNTHASE"/>
    <property type="match status" value="1"/>
</dbReference>
<evidence type="ECO:0000256" key="1">
    <source>
        <dbReference type="ARBA" id="ARBA00022679"/>
    </source>
</evidence>
<evidence type="ECO:0000313" key="3">
    <source>
        <dbReference type="Proteomes" id="UP000028824"/>
    </source>
</evidence>
<dbReference type="GO" id="GO:0051999">
    <property type="term" value="P:mannosyl-inositol phosphorylceramide biosynthetic process"/>
    <property type="evidence" value="ECO:0007669"/>
    <property type="project" value="TreeGrafter"/>
</dbReference>
<name>A0A086XXQ7_9RHOB</name>
<accession>A0A086XXQ7</accession>
<dbReference type="Proteomes" id="UP000028824">
    <property type="component" value="Unassembled WGS sequence"/>
</dbReference>
<dbReference type="PANTHER" id="PTHR32385:SF15">
    <property type="entry name" value="INOSITOL PHOSPHOCERAMIDE MANNOSYLTRANSFERASE 1"/>
    <property type="match status" value="1"/>
</dbReference>
<dbReference type="RefSeq" id="WP_036636973.1">
    <property type="nucleotide sequence ID" value="NZ_JFZB01000012.1"/>
</dbReference>
<keyword evidence="3" id="KW-1185">Reference proteome</keyword>
<dbReference type="SUPFAM" id="SSF53448">
    <property type="entry name" value="Nucleotide-diphospho-sugar transferases"/>
    <property type="match status" value="1"/>
</dbReference>
<evidence type="ECO:0008006" key="4">
    <source>
        <dbReference type="Google" id="ProtNLM"/>
    </source>
</evidence>
<dbReference type="eggNOG" id="COG3774">
    <property type="taxonomic scope" value="Bacteria"/>
</dbReference>
<dbReference type="InterPro" id="IPR051706">
    <property type="entry name" value="Glycosyltransferase_domain"/>
</dbReference>
<dbReference type="GO" id="GO:0016020">
    <property type="term" value="C:membrane"/>
    <property type="evidence" value="ECO:0007669"/>
    <property type="project" value="GOC"/>
</dbReference>
<dbReference type="Gene3D" id="3.90.550.20">
    <property type="match status" value="1"/>
</dbReference>
<organism evidence="2 3">
    <name type="scientific">Paenirhodobacter enshiensis</name>
    <dbReference type="NCBI Taxonomy" id="1105367"/>
    <lineage>
        <taxon>Bacteria</taxon>
        <taxon>Pseudomonadati</taxon>
        <taxon>Pseudomonadota</taxon>
        <taxon>Alphaproteobacteria</taxon>
        <taxon>Rhodobacterales</taxon>
        <taxon>Rhodobacter group</taxon>
        <taxon>Paenirhodobacter</taxon>
    </lineage>
</organism>
<comment type="caution">
    <text evidence="2">The sequence shown here is derived from an EMBL/GenBank/DDBJ whole genome shotgun (WGS) entry which is preliminary data.</text>
</comment>
<gene>
    <name evidence="2" type="ORF">CG50_00640</name>
</gene>
<dbReference type="AlphaFoldDB" id="A0A086XXQ7"/>
<protein>
    <recommendedName>
        <fullName evidence="4">Mannosyltransferase</fullName>
    </recommendedName>
</protein>
<sequence>MPDARDTPPEKHWFDSQLQAAKDAIAAGDSAGARAILTALPAHDGGAMGPLTAAGVPRRLHAVLGRLARAEGARAEALGWQVTQGPPPETLAPAARLSAGEIARAREMATTPVPRVLHQIWIGPRPVPVNIARWQAHAARGGWRHRLWREADLAALAIDRDPAFRAMLALGDYPGAVDVARYAILATEGGVYLDADWFPAKGTLETRVPLIGLIALAEAAPRLTGAGAVMLGNYLIGAPAGHPAMTALARAVPEAMRLIPRAPAWWVSGPVIFTLVARQCPLTLPPMGTVAPDLPDTATLAEAEATAQATDALMFTWKSWR</sequence>
<dbReference type="InterPro" id="IPR007577">
    <property type="entry name" value="GlycoTrfase_DXD_sugar-bd_CS"/>
</dbReference>
<dbReference type="InterPro" id="IPR029044">
    <property type="entry name" value="Nucleotide-diphossugar_trans"/>
</dbReference>
<dbReference type="STRING" id="1105367.CG50_00640"/>
<evidence type="ECO:0000313" key="2">
    <source>
        <dbReference type="EMBL" id="KFI26807.1"/>
    </source>
</evidence>
<proteinExistence type="predicted"/>
<dbReference type="Pfam" id="PF04488">
    <property type="entry name" value="Gly_transf_sug"/>
    <property type="match status" value="1"/>
</dbReference>